<dbReference type="PROSITE" id="PS50157">
    <property type="entry name" value="ZINC_FINGER_C2H2_2"/>
    <property type="match status" value="5"/>
</dbReference>
<dbReference type="FunFam" id="3.40.630.30:FF:000041">
    <property type="entry name" value="Histone acetyltransferase MCC1 isoform A"/>
    <property type="match status" value="1"/>
</dbReference>
<accession>A0A7J6HP76</accession>
<evidence type="ECO:0000256" key="2">
    <source>
        <dbReference type="ARBA" id="ARBA00009063"/>
    </source>
</evidence>
<dbReference type="InterPro" id="IPR010989">
    <property type="entry name" value="SNARE"/>
</dbReference>
<dbReference type="SMART" id="SM00503">
    <property type="entry name" value="SynN"/>
    <property type="match status" value="1"/>
</dbReference>
<evidence type="ECO:0000256" key="14">
    <source>
        <dbReference type="ARBA" id="ARBA00022990"/>
    </source>
</evidence>
<evidence type="ECO:0000256" key="22">
    <source>
        <dbReference type="ARBA" id="ARBA00048017"/>
    </source>
</evidence>
<dbReference type="Gene3D" id="1.20.5.110">
    <property type="match status" value="1"/>
</dbReference>
<keyword evidence="12" id="KW-0653">Protein transport</keyword>
<feature type="domain" description="C2H2-type" evidence="28">
    <location>
        <begin position="551"/>
        <end position="581"/>
    </location>
</feature>
<organism evidence="31 32">
    <name type="scientific">Cannabis sativa</name>
    <name type="common">Hemp</name>
    <name type="synonym">Marijuana</name>
    <dbReference type="NCBI Taxonomy" id="3483"/>
    <lineage>
        <taxon>Eukaryota</taxon>
        <taxon>Viridiplantae</taxon>
        <taxon>Streptophyta</taxon>
        <taxon>Embryophyta</taxon>
        <taxon>Tracheophyta</taxon>
        <taxon>Spermatophyta</taxon>
        <taxon>Magnoliopsida</taxon>
        <taxon>eudicotyledons</taxon>
        <taxon>Gunneridae</taxon>
        <taxon>Pentapetalae</taxon>
        <taxon>rosids</taxon>
        <taxon>fabids</taxon>
        <taxon>Rosales</taxon>
        <taxon>Cannabaceae</taxon>
        <taxon>Cannabis</taxon>
    </lineage>
</organism>
<evidence type="ECO:0000256" key="11">
    <source>
        <dbReference type="ARBA" id="ARBA00022853"/>
    </source>
</evidence>
<dbReference type="InterPro" id="IPR000182">
    <property type="entry name" value="GNAT_dom"/>
</dbReference>
<feature type="domain" description="C2H2-type" evidence="28">
    <location>
        <begin position="461"/>
        <end position="490"/>
    </location>
</feature>
<evidence type="ECO:0000256" key="15">
    <source>
        <dbReference type="ARBA" id="ARBA00023054"/>
    </source>
</evidence>
<dbReference type="GO" id="GO:0005484">
    <property type="term" value="F:SNAP receptor activity"/>
    <property type="evidence" value="ECO:0007669"/>
    <property type="project" value="InterPro"/>
</dbReference>
<evidence type="ECO:0000256" key="3">
    <source>
        <dbReference type="ARBA" id="ARBA00013184"/>
    </source>
</evidence>
<dbReference type="GO" id="GO:0004402">
    <property type="term" value="F:histone acetyltransferase activity"/>
    <property type="evidence" value="ECO:0007669"/>
    <property type="project" value="TreeGrafter"/>
</dbReference>
<feature type="domain" description="N-acetyltransferase" evidence="30">
    <location>
        <begin position="699"/>
        <end position="872"/>
    </location>
</feature>
<comment type="catalytic activity">
    <reaction evidence="23">
        <text>N-terminal L-methionyl-[transmembrane protein] + acetyl-CoA = N-terminal N(alpha)-acetyl-L-methionyl-[transmembrane protein] + CoA + H(+)</text>
        <dbReference type="Rhea" id="RHEA:50604"/>
        <dbReference type="Rhea" id="RHEA-COMP:12745"/>
        <dbReference type="Rhea" id="RHEA-COMP:12746"/>
        <dbReference type="ChEBI" id="CHEBI:15378"/>
        <dbReference type="ChEBI" id="CHEBI:57287"/>
        <dbReference type="ChEBI" id="CHEBI:57288"/>
        <dbReference type="ChEBI" id="CHEBI:64731"/>
        <dbReference type="ChEBI" id="CHEBI:133414"/>
        <dbReference type="EC" id="2.3.1.259"/>
    </reaction>
</comment>
<dbReference type="InterPro" id="IPR006766">
    <property type="entry name" value="EXORDIUM-like"/>
</dbReference>
<evidence type="ECO:0000256" key="26">
    <source>
        <dbReference type="RuleBase" id="RU003858"/>
    </source>
</evidence>
<keyword evidence="32" id="KW-1185">Reference proteome</keyword>
<proteinExistence type="inferred from homology"/>
<dbReference type="GO" id="GO:0007059">
    <property type="term" value="P:chromosome segregation"/>
    <property type="evidence" value="ECO:0007669"/>
    <property type="project" value="UniProtKB-KW"/>
</dbReference>
<evidence type="ECO:0000256" key="17">
    <source>
        <dbReference type="ARBA" id="ARBA00023315"/>
    </source>
</evidence>
<evidence type="ECO:0000256" key="21">
    <source>
        <dbReference type="ARBA" id="ARBA00026144"/>
    </source>
</evidence>
<evidence type="ECO:0000313" key="31">
    <source>
        <dbReference type="EMBL" id="KAF4396691.1"/>
    </source>
</evidence>
<dbReference type="CDD" id="cd00179">
    <property type="entry name" value="SynN"/>
    <property type="match status" value="1"/>
</dbReference>
<keyword evidence="17" id="KW-0012">Acyltransferase</keyword>
<evidence type="ECO:0000256" key="18">
    <source>
        <dbReference type="ARBA" id="ARBA00023591"/>
    </source>
</evidence>
<dbReference type="GO" id="GO:0008270">
    <property type="term" value="F:zinc ion binding"/>
    <property type="evidence" value="ECO:0007669"/>
    <property type="project" value="UniProtKB-KW"/>
</dbReference>
<dbReference type="SUPFAM" id="SSF47661">
    <property type="entry name" value="t-snare proteins"/>
    <property type="match status" value="1"/>
</dbReference>
<evidence type="ECO:0000256" key="4">
    <source>
        <dbReference type="ARBA" id="ARBA00022448"/>
    </source>
</evidence>
<feature type="region of interest" description="Disordered" evidence="27">
    <location>
        <begin position="1"/>
        <end position="20"/>
    </location>
</feature>
<dbReference type="InterPro" id="IPR036236">
    <property type="entry name" value="Znf_C2H2_sf"/>
</dbReference>
<keyword evidence="4" id="KW-0813">Transport</keyword>
<comment type="caution">
    <text evidence="31">The sequence shown here is derived from an EMBL/GenBank/DDBJ whole genome shotgun (WGS) entry which is preliminary data.</text>
</comment>
<dbReference type="CDD" id="cd04301">
    <property type="entry name" value="NAT_SF"/>
    <property type="match status" value="1"/>
</dbReference>
<evidence type="ECO:0000259" key="29">
    <source>
        <dbReference type="PROSITE" id="PS50192"/>
    </source>
</evidence>
<dbReference type="Gene3D" id="3.40.630.30">
    <property type="match status" value="1"/>
</dbReference>
<dbReference type="SMART" id="SM00355">
    <property type="entry name" value="ZnF_C2H2"/>
    <property type="match status" value="9"/>
</dbReference>
<feature type="compositionally biased region" description="Polar residues" evidence="27">
    <location>
        <begin position="11"/>
        <end position="20"/>
    </location>
</feature>
<keyword evidence="16" id="KW-0472">Membrane</keyword>
<evidence type="ECO:0000256" key="9">
    <source>
        <dbReference type="ARBA" id="ARBA00022729"/>
    </source>
</evidence>
<dbReference type="InterPro" id="IPR006011">
    <property type="entry name" value="Syntaxin_N"/>
</dbReference>
<evidence type="ECO:0000256" key="12">
    <source>
        <dbReference type="ARBA" id="ARBA00022927"/>
    </source>
</evidence>
<dbReference type="InterPro" id="IPR045141">
    <property type="entry name" value="NAA60-like"/>
</dbReference>
<dbReference type="EMBL" id="JAATIQ010000035">
    <property type="protein sequence ID" value="KAF4396691.1"/>
    <property type="molecule type" value="Genomic_DNA"/>
</dbReference>
<dbReference type="FunFam" id="1.20.58.70:FF:000004">
    <property type="entry name" value="Syntaxin-22 like"/>
    <property type="match status" value="1"/>
</dbReference>
<gene>
    <name evidence="31" type="ORF">G4B88_029005</name>
</gene>
<dbReference type="SMART" id="SM00397">
    <property type="entry name" value="t_SNARE"/>
    <property type="match status" value="1"/>
</dbReference>
<evidence type="ECO:0000256" key="19">
    <source>
        <dbReference type="ARBA" id="ARBA00025774"/>
    </source>
</evidence>
<dbReference type="Gene3D" id="1.20.58.70">
    <property type="match status" value="1"/>
</dbReference>
<dbReference type="EC" id="2.3.1.259" evidence="20"/>
<dbReference type="GO" id="GO:0045324">
    <property type="term" value="P:late endosome to vacuole transport"/>
    <property type="evidence" value="ECO:0007669"/>
    <property type="project" value="UniProtKB-ARBA"/>
</dbReference>
<dbReference type="CDD" id="cd15840">
    <property type="entry name" value="SNARE_Qa"/>
    <property type="match status" value="1"/>
</dbReference>
<keyword evidence="15" id="KW-0175">Coiled coil</keyword>
<dbReference type="SUPFAM" id="SSF55729">
    <property type="entry name" value="Acyl-CoA N-acyltransferases (Nat)"/>
    <property type="match status" value="1"/>
</dbReference>
<comment type="catalytic activity">
    <reaction evidence="22">
        <text>L-lysyl-[protein] + acetyl-CoA = N(6)-acetyl-L-lysyl-[protein] + CoA + H(+)</text>
        <dbReference type="Rhea" id="RHEA:45948"/>
        <dbReference type="Rhea" id="RHEA-COMP:9752"/>
        <dbReference type="Rhea" id="RHEA-COMP:10731"/>
        <dbReference type="ChEBI" id="CHEBI:15378"/>
        <dbReference type="ChEBI" id="CHEBI:29969"/>
        <dbReference type="ChEBI" id="CHEBI:57287"/>
        <dbReference type="ChEBI" id="CHEBI:57288"/>
        <dbReference type="ChEBI" id="CHEBI:61930"/>
        <dbReference type="EC" id="2.3.1.48"/>
    </reaction>
</comment>
<evidence type="ECO:0000256" key="16">
    <source>
        <dbReference type="ARBA" id="ARBA00023136"/>
    </source>
</evidence>
<dbReference type="InterPro" id="IPR006012">
    <property type="entry name" value="Syntaxin/epimorphin_CS"/>
</dbReference>
<dbReference type="Pfam" id="PF00096">
    <property type="entry name" value="zf-C2H2"/>
    <property type="match status" value="2"/>
</dbReference>
<evidence type="ECO:0000256" key="1">
    <source>
        <dbReference type="ARBA" id="ARBA00004271"/>
    </source>
</evidence>
<keyword evidence="9" id="KW-0732">Signal</keyword>
<sequence>MSFQDLEAGTGTANSRRQDPSQALASGIFQINTAVSSFFRLVNSLGTPKDTLQLREKLHKTRIHIAQLVKETSSKLRQASEADHQNNTQITTAKKIADAKLAKDFQSVLKEFQKAQRLAAERETTYAPSLPKQPFVSTSYSVTEPEISYNTKHEEQSLVFESKRNEVLLLDNEIVFNEAIIEEREQGIQEIQHQIGEVNEIFKDLAVLVHDQGVIIDDIGSNIANSHAATSQATVQLAKASKLQKSSSSLYINMFAFADFWNHSSDCDYNRGCLSHSQFDLKLLKKKIVRMLRFHQSEMDEAKEDKPIFRDIRRYFCDYCGICRSKKALITSHILTDHKDELDKVRAGGDNSTEGLKESKNTCEKCGLTFKKAAYLKQHMLSHSTERPHVCPVDDCPSSYRRKDHLNRHLLIHKGKLFKCPIENCKSEFSVKANIKRHVEELHNEGRPSPSTECENTERKHVCQEAGCGKAFAFPSRLRKHEQSHVKLESIEALCAEPGCMKVFTNEQCLKDHIQLCHRHISCKVCGSKHLKKNMKRHLRTHERKSSFESIKCLYKGCLCTFSTKSNLNQHLKAVHFNQKPYVCGFSGCGMRFAYKHVRDNHEKSSCHVYTHGDFEEADEQFRSRPRGGRKRKYPSLVELLVRKRITPPNDLDGLFECSDNLSCGRSFLSYCPTVSNLSWGLNKLSLMVNMKPSPRPVICFRPIRPSDLGTLEKIHGDLFPIRYETEFFQNVVNGRDIVSWAAVDRSHSNGQSDQLIGFVTARIVLAKDSEVGDMLSYDSLKSDQTLVYILTLGVVEGYRNLGIASSLIREVIKYALSVPTCRAVYLHVISYNNAAIHLYNKMSFRCLRRLQGFYLINGQHYDSYLFVYYVNGGRSPCSPLEIATAVLKYMRNAFKSMSARVWRNEDRKVKWPKSRESRCLVSLTTQSRRNLAAECTGCEFLSTLLLSLLLAINESHGFKGPESKLDYHGGPLLTGKIDISILYYGQFGRGQKSLIRCFLKSLNSVRGASKPKVSSWWKMVESYQSFTRHRHVRRVPKIRVKVVKVATDASYSTGKVMTADFIKILVQKATEGTHNTLALIFTDRQVTVQEMCTGRCAQHGVFGHQPYVLVGNPETECPGACAWPFHKSDFGPQGVVLQPPNGNVGADAMIISLASGLADAVTNPFNTGFSHMGSGHFGLLGAGTMCQGMFGSGAFPGYTGKIRVDPKNGGAFNFHGVKGKKFLLPALWNPATSSCWTPV</sequence>
<comment type="similarity">
    <text evidence="2 26">Belongs to the syntaxin family.</text>
</comment>
<comment type="subcellular location">
    <subcellularLocation>
        <location evidence="24">Prevacuolar compartment membrane</location>
        <topology evidence="24">Single-pass type IV membrane protein</topology>
    </subcellularLocation>
    <subcellularLocation>
        <location evidence="1">Secreted</location>
        <location evidence="1">Extracellular space</location>
        <location evidence="1">Apoplast</location>
    </subcellularLocation>
</comment>
<evidence type="ECO:0000313" key="32">
    <source>
        <dbReference type="Proteomes" id="UP000583929"/>
    </source>
</evidence>
<dbReference type="AlphaFoldDB" id="A0A7J6HP76"/>
<feature type="domain" description="C2H2-type" evidence="28">
    <location>
        <begin position="361"/>
        <end position="388"/>
    </location>
</feature>
<evidence type="ECO:0000256" key="10">
    <source>
        <dbReference type="ARBA" id="ARBA00022829"/>
    </source>
</evidence>
<dbReference type="PROSITE" id="PS51186">
    <property type="entry name" value="GNAT"/>
    <property type="match status" value="1"/>
</dbReference>
<keyword evidence="25" id="KW-0479">Metal-binding</keyword>
<dbReference type="InterPro" id="IPR000727">
    <property type="entry name" value="T_SNARE_dom"/>
</dbReference>
<evidence type="ECO:0000256" key="27">
    <source>
        <dbReference type="SAM" id="MobiDB-lite"/>
    </source>
</evidence>
<comment type="similarity">
    <text evidence="18">Belongs to the EXORDIUM family.</text>
</comment>
<dbReference type="GO" id="GO:0000139">
    <property type="term" value="C:Golgi membrane"/>
    <property type="evidence" value="ECO:0007669"/>
    <property type="project" value="TreeGrafter"/>
</dbReference>
<dbReference type="Gene3D" id="3.30.160.60">
    <property type="entry name" value="Classic Zinc Finger"/>
    <property type="match status" value="5"/>
</dbReference>
<dbReference type="GO" id="GO:0120518">
    <property type="term" value="F:protein N-terminal-methionine acetyltransferase activity"/>
    <property type="evidence" value="ECO:0007669"/>
    <property type="project" value="UniProtKB-EC"/>
</dbReference>
<dbReference type="GO" id="GO:0048046">
    <property type="term" value="C:apoplast"/>
    <property type="evidence" value="ECO:0007669"/>
    <property type="project" value="UniProtKB-SubCell"/>
</dbReference>
<evidence type="ECO:0000256" key="6">
    <source>
        <dbReference type="ARBA" id="ARBA00022525"/>
    </source>
</evidence>
<dbReference type="EC" id="2.3.1.48" evidence="3"/>
<dbReference type="SUPFAM" id="SSF57667">
    <property type="entry name" value="beta-beta-alpha zinc fingers"/>
    <property type="match status" value="3"/>
</dbReference>
<keyword evidence="7" id="KW-0808">Transferase</keyword>
<evidence type="ECO:0000256" key="7">
    <source>
        <dbReference type="ARBA" id="ARBA00022679"/>
    </source>
</evidence>
<evidence type="ECO:0000256" key="13">
    <source>
        <dbReference type="ARBA" id="ARBA00022989"/>
    </source>
</evidence>
<dbReference type="PANTHER" id="PTHR14744:SF15">
    <property type="entry name" value="N-ALPHA-ACETYLTRANSFERASE 60"/>
    <property type="match status" value="1"/>
</dbReference>
<keyword evidence="11" id="KW-0156">Chromatin regulator</keyword>
<keyword evidence="6" id="KW-0964">Secreted</keyword>
<evidence type="ECO:0000256" key="25">
    <source>
        <dbReference type="PROSITE-ProRule" id="PRU00042"/>
    </source>
</evidence>
<feature type="domain" description="T-SNARE coiled-coil homology" evidence="29">
    <location>
        <begin position="178"/>
        <end position="240"/>
    </location>
</feature>
<dbReference type="FunFam" id="1.20.5.110:FF:000035">
    <property type="entry name" value="Syntaxin-22 like"/>
    <property type="match status" value="1"/>
</dbReference>
<reference evidence="31 32" key="1">
    <citation type="journal article" date="2020" name="bioRxiv">
        <title>Sequence and annotation of 42 cannabis genomes reveals extensive copy number variation in cannabinoid synthesis and pathogen resistance genes.</title>
        <authorList>
            <person name="Mckernan K.J."/>
            <person name="Helbert Y."/>
            <person name="Kane L.T."/>
            <person name="Ebling H."/>
            <person name="Zhang L."/>
            <person name="Liu B."/>
            <person name="Eaton Z."/>
            <person name="Mclaughlin S."/>
            <person name="Kingan S."/>
            <person name="Baybayan P."/>
            <person name="Concepcion G."/>
            <person name="Jordan M."/>
            <person name="Riva A."/>
            <person name="Barbazuk W."/>
            <person name="Harkins T."/>
        </authorList>
    </citation>
    <scope>NUCLEOTIDE SEQUENCE [LARGE SCALE GENOMIC DNA]</scope>
    <source>
        <strain evidence="32">cv. Jamaican Lion 4</strain>
        <tissue evidence="31">Leaf</tissue>
    </source>
</reference>
<dbReference type="PROSITE" id="PS00914">
    <property type="entry name" value="SYNTAXIN"/>
    <property type="match status" value="1"/>
</dbReference>
<dbReference type="InterPro" id="IPR013087">
    <property type="entry name" value="Znf_C2H2_type"/>
</dbReference>
<dbReference type="Proteomes" id="UP000583929">
    <property type="component" value="Unassembled WGS sequence"/>
</dbReference>
<dbReference type="InterPro" id="IPR016181">
    <property type="entry name" value="Acyl_CoA_acyltransferase"/>
</dbReference>
<keyword evidence="25" id="KW-0862">Zinc</keyword>
<keyword evidence="10" id="KW-0159">Chromosome partition</keyword>
<keyword evidence="5" id="KW-0052">Apoplast</keyword>
<evidence type="ECO:0000256" key="8">
    <source>
        <dbReference type="ARBA" id="ARBA00022692"/>
    </source>
</evidence>
<evidence type="ECO:0000256" key="24">
    <source>
        <dbReference type="ARBA" id="ARBA00060376"/>
    </source>
</evidence>
<evidence type="ECO:0000256" key="20">
    <source>
        <dbReference type="ARBA" id="ARBA00026111"/>
    </source>
</evidence>
<feature type="domain" description="C2H2-type" evidence="28">
    <location>
        <begin position="418"/>
        <end position="448"/>
    </location>
</feature>
<evidence type="ECO:0000259" key="30">
    <source>
        <dbReference type="PROSITE" id="PS51186"/>
    </source>
</evidence>
<keyword evidence="14" id="KW-0007">Acetylation</keyword>
<feature type="domain" description="C2H2-type" evidence="28">
    <location>
        <begin position="389"/>
        <end position="418"/>
    </location>
</feature>
<keyword evidence="25" id="KW-0863">Zinc-finger</keyword>
<evidence type="ECO:0000256" key="23">
    <source>
        <dbReference type="ARBA" id="ARBA00048848"/>
    </source>
</evidence>
<keyword evidence="13" id="KW-1133">Transmembrane helix</keyword>
<dbReference type="Pfam" id="PF00583">
    <property type="entry name" value="Acetyltransf_1"/>
    <property type="match status" value="1"/>
</dbReference>
<dbReference type="PROSITE" id="PS00028">
    <property type="entry name" value="ZINC_FINGER_C2H2_1"/>
    <property type="match status" value="7"/>
</dbReference>
<dbReference type="PANTHER" id="PTHR14744">
    <property type="entry name" value="N-ALPHA-ACETYLTRANSFERASE 60"/>
    <property type="match status" value="1"/>
</dbReference>
<keyword evidence="8" id="KW-0812">Transmembrane</keyword>
<protein>
    <recommendedName>
        <fullName evidence="21">N-alpha-acetyltransferase 60</fullName>
        <ecNumber evidence="20">2.3.1.259</ecNumber>
        <ecNumber evidence="3">2.3.1.48</ecNumber>
    </recommendedName>
</protein>
<evidence type="ECO:0000259" key="28">
    <source>
        <dbReference type="PROSITE" id="PS50157"/>
    </source>
</evidence>
<dbReference type="PROSITE" id="PS50192">
    <property type="entry name" value="T_SNARE"/>
    <property type="match status" value="1"/>
</dbReference>
<dbReference type="GO" id="GO:0006886">
    <property type="term" value="P:intracellular protein transport"/>
    <property type="evidence" value="ECO:0007669"/>
    <property type="project" value="InterPro"/>
</dbReference>
<dbReference type="Pfam" id="PF14523">
    <property type="entry name" value="Syntaxin_2"/>
    <property type="match status" value="1"/>
</dbReference>
<evidence type="ECO:0000256" key="5">
    <source>
        <dbReference type="ARBA" id="ARBA00022523"/>
    </source>
</evidence>
<name>A0A7J6HP76_CANSA</name>
<dbReference type="Pfam" id="PF04674">
    <property type="entry name" value="Phi_1"/>
    <property type="match status" value="1"/>
</dbReference>
<comment type="similarity">
    <text evidence="19">Belongs to the acetyltransferase family. NAA60 subfamily.</text>
</comment>